<dbReference type="RefSeq" id="WP_137341145.1">
    <property type="nucleotide sequence ID" value="NZ_BSQH01000021.1"/>
</dbReference>
<dbReference type="Proteomes" id="UP000304900">
    <property type="component" value="Unassembled WGS sequence"/>
</dbReference>
<protein>
    <submittedName>
        <fullName evidence="1">CopG family transcriptional regulator</fullName>
    </submittedName>
</protein>
<accession>A0A4U6D4H3</accession>
<dbReference type="InterPro" id="IPR013321">
    <property type="entry name" value="Arc_rbn_hlx_hlx"/>
</dbReference>
<dbReference type="AlphaFoldDB" id="A0A4U6D4H3"/>
<dbReference type="GO" id="GO:0006355">
    <property type="term" value="P:regulation of DNA-templated transcription"/>
    <property type="evidence" value="ECO:0007669"/>
    <property type="project" value="InterPro"/>
</dbReference>
<reference evidence="1 2" key="1">
    <citation type="submission" date="2019-05" db="EMBL/GenBank/DDBJ databases">
        <title>Dyadobacter AR-3-8 sp. nov., isolated from arctic soil.</title>
        <authorList>
            <person name="Chaudhary D.K."/>
        </authorList>
    </citation>
    <scope>NUCLEOTIDE SEQUENCE [LARGE SCALE GENOMIC DNA]</scope>
    <source>
        <strain evidence="1 2">AR-3-8</strain>
    </source>
</reference>
<name>A0A4U6D4H3_9BACT</name>
<evidence type="ECO:0000313" key="1">
    <source>
        <dbReference type="EMBL" id="TKT91285.1"/>
    </source>
</evidence>
<dbReference type="Gene3D" id="1.10.1220.10">
    <property type="entry name" value="Met repressor-like"/>
    <property type="match status" value="1"/>
</dbReference>
<organism evidence="1 2">
    <name type="scientific">Dyadobacter frigoris</name>
    <dbReference type="NCBI Taxonomy" id="2576211"/>
    <lineage>
        <taxon>Bacteria</taxon>
        <taxon>Pseudomonadati</taxon>
        <taxon>Bacteroidota</taxon>
        <taxon>Cytophagia</taxon>
        <taxon>Cytophagales</taxon>
        <taxon>Spirosomataceae</taxon>
        <taxon>Dyadobacter</taxon>
    </lineage>
</organism>
<proteinExistence type="predicted"/>
<sequence>MQITYTSKLPDTVLKELETVASKLKTSKKDVIETALNLYFEQIKKAEYVASFKKAKGDQEIIELSEDGLDDYLKMIGE</sequence>
<gene>
    <name evidence="1" type="ORF">FDK13_16740</name>
</gene>
<evidence type="ECO:0000313" key="2">
    <source>
        <dbReference type="Proteomes" id="UP000304900"/>
    </source>
</evidence>
<dbReference type="EMBL" id="SZVO01000007">
    <property type="protein sequence ID" value="TKT91285.1"/>
    <property type="molecule type" value="Genomic_DNA"/>
</dbReference>
<comment type="caution">
    <text evidence="1">The sequence shown here is derived from an EMBL/GenBank/DDBJ whole genome shotgun (WGS) entry which is preliminary data.</text>
</comment>
<keyword evidence="2" id="KW-1185">Reference proteome</keyword>